<feature type="domain" description="N-acetyltransferase" evidence="1">
    <location>
        <begin position="1"/>
        <end position="167"/>
    </location>
</feature>
<dbReference type="EMBL" id="FUWV01000008">
    <property type="protein sequence ID" value="SJZ70233.1"/>
    <property type="molecule type" value="Genomic_DNA"/>
</dbReference>
<evidence type="ECO:0000313" key="2">
    <source>
        <dbReference type="EMBL" id="SJZ70233.1"/>
    </source>
</evidence>
<dbReference type="InterPro" id="IPR000182">
    <property type="entry name" value="GNAT_dom"/>
</dbReference>
<dbReference type="Gene3D" id="3.40.630.30">
    <property type="match status" value="1"/>
</dbReference>
<evidence type="ECO:0000313" key="3">
    <source>
        <dbReference type="Proteomes" id="UP000196365"/>
    </source>
</evidence>
<dbReference type="GO" id="GO:0016747">
    <property type="term" value="F:acyltransferase activity, transferring groups other than amino-acyl groups"/>
    <property type="evidence" value="ECO:0007669"/>
    <property type="project" value="InterPro"/>
</dbReference>
<name>A0A1T4MTD6_9FIRM</name>
<protein>
    <submittedName>
        <fullName evidence="2">Acetyltransferase (GNAT) domain-containing protein</fullName>
    </submittedName>
</protein>
<dbReference type="SUPFAM" id="SSF55729">
    <property type="entry name" value="Acyl-CoA N-acyltransferases (Nat)"/>
    <property type="match status" value="1"/>
</dbReference>
<organism evidence="2 3">
    <name type="scientific">Garciella nitratireducens DSM 15102</name>
    <dbReference type="NCBI Taxonomy" id="1121911"/>
    <lineage>
        <taxon>Bacteria</taxon>
        <taxon>Bacillati</taxon>
        <taxon>Bacillota</taxon>
        <taxon>Clostridia</taxon>
        <taxon>Eubacteriales</taxon>
        <taxon>Eubacteriaceae</taxon>
        <taxon>Garciella</taxon>
    </lineage>
</organism>
<evidence type="ECO:0000259" key="1">
    <source>
        <dbReference type="PROSITE" id="PS51186"/>
    </source>
</evidence>
<keyword evidence="2" id="KW-0808">Transferase</keyword>
<dbReference type="AlphaFoldDB" id="A0A1T4MTD6"/>
<dbReference type="Proteomes" id="UP000196365">
    <property type="component" value="Unassembled WGS sequence"/>
</dbReference>
<keyword evidence="3" id="KW-1185">Reference proteome</keyword>
<dbReference type="RefSeq" id="WP_087678872.1">
    <property type="nucleotide sequence ID" value="NZ_FUWV01000008.1"/>
</dbReference>
<accession>A0A1T4MTD6</accession>
<dbReference type="PROSITE" id="PS51186">
    <property type="entry name" value="GNAT"/>
    <property type="match status" value="1"/>
</dbReference>
<reference evidence="2 3" key="1">
    <citation type="submission" date="2017-02" db="EMBL/GenBank/DDBJ databases">
        <authorList>
            <person name="Peterson S.W."/>
        </authorList>
    </citation>
    <scope>NUCLEOTIDE SEQUENCE [LARGE SCALE GENOMIC DNA]</scope>
    <source>
        <strain evidence="2 3">DSM 15102</strain>
    </source>
</reference>
<proteinExistence type="predicted"/>
<dbReference type="Pfam" id="PF00583">
    <property type="entry name" value="Acetyltransf_1"/>
    <property type="match status" value="1"/>
</dbReference>
<dbReference type="InterPro" id="IPR016181">
    <property type="entry name" value="Acyl_CoA_acyltransferase"/>
</dbReference>
<sequence>MEFRRAKEKDIADIMKIIMQAQNYLKKQGIDQWQNGYPNEETIKMDILRKNAYVLVQENIIIGTVAVLFEKEENYEKIYEGDWMGKGEYATIHRLAIESKHKGLGFSSIMIRQIERMAFKKGMKSIRVDTHRQNLSMQRLLEKEKFTYCGIIYLKDGDERMAFEKIL</sequence>
<dbReference type="OrthoDB" id="9796381at2"/>
<gene>
    <name evidence="2" type="ORF">SAMN02745973_01447</name>
</gene>